<keyword evidence="2" id="KW-0805">Transcription regulation</keyword>
<dbReference type="EMBL" id="JFFI01001128">
    <property type="protein sequence ID" value="KXH63049.1"/>
    <property type="molecule type" value="Genomic_DNA"/>
</dbReference>
<dbReference type="GO" id="GO:0003700">
    <property type="term" value="F:DNA-binding transcription factor activity"/>
    <property type="evidence" value="ECO:0007669"/>
    <property type="project" value="InterPro"/>
</dbReference>
<evidence type="ECO:0000256" key="5">
    <source>
        <dbReference type="SAM" id="MobiDB-lite"/>
    </source>
</evidence>
<dbReference type="PROSITE" id="PS00036">
    <property type="entry name" value="BZIP_BASIC"/>
    <property type="match status" value="1"/>
</dbReference>
<proteinExistence type="predicted"/>
<dbReference type="SMART" id="SM00338">
    <property type="entry name" value="BRLZ"/>
    <property type="match status" value="1"/>
</dbReference>
<feature type="compositionally biased region" description="Polar residues" evidence="5">
    <location>
        <begin position="173"/>
        <end position="184"/>
    </location>
</feature>
<dbReference type="InterPro" id="IPR004827">
    <property type="entry name" value="bZIP"/>
</dbReference>
<reference evidence="7 8" key="1">
    <citation type="submission" date="2014-02" db="EMBL/GenBank/DDBJ databases">
        <title>The genome sequence of Colletotrichum salicis CBS 607.94.</title>
        <authorList>
            <person name="Baroncelli R."/>
            <person name="Thon M.R."/>
        </authorList>
    </citation>
    <scope>NUCLEOTIDE SEQUENCE [LARGE SCALE GENOMIC DNA]</scope>
    <source>
        <strain evidence="7 8">CBS 607.94</strain>
    </source>
</reference>
<feature type="domain" description="BZIP" evidence="6">
    <location>
        <begin position="194"/>
        <end position="257"/>
    </location>
</feature>
<dbReference type="InterPro" id="IPR046347">
    <property type="entry name" value="bZIP_sf"/>
</dbReference>
<feature type="compositionally biased region" description="Polar residues" evidence="5">
    <location>
        <begin position="80"/>
        <end position="91"/>
    </location>
</feature>
<dbReference type="PROSITE" id="PS50217">
    <property type="entry name" value="BZIP"/>
    <property type="match status" value="1"/>
</dbReference>
<name>A0A135URN3_9PEZI</name>
<keyword evidence="4" id="KW-0539">Nucleus</keyword>
<dbReference type="GO" id="GO:0005634">
    <property type="term" value="C:nucleus"/>
    <property type="evidence" value="ECO:0007669"/>
    <property type="project" value="UniProtKB-SubCell"/>
</dbReference>
<sequence length="329" mass="35383">MAFPSSGVDLLQQSGLFINYQPSSDLEPSQLQLQEHSQEAFDKNAPQATLVAPPALGTEAAFEVDRQSSTSTQGQGPQPWQDSPASNPTEALSSPIISILSPHNSINSPKFPPIDPLILNSASSASGTKSSLPTETSESPKRRRGRPRISEDSGLDTAAVSTTGAAWEKGSTRRASNTSMSGAINTGDKRSGTEAKKNKIRARNREAAYKCRKKKQKGVEELQTQEAMAESINKNLNDEAALLRGEILMLKTMVLQHGGCGCSFIEEYISGAAQNLMNSRPCPTNGMTGESYVDWKMFDDMYAEQEMPSMGSENSVSGLDDMAAQSART</sequence>
<comment type="caution">
    <text evidence="7">The sequence shown here is derived from an EMBL/GenBank/DDBJ whole genome shotgun (WGS) entry which is preliminary data.</text>
</comment>
<dbReference type="AlphaFoldDB" id="A0A135URN3"/>
<dbReference type="SUPFAM" id="SSF57959">
    <property type="entry name" value="Leucine zipper domain"/>
    <property type="match status" value="1"/>
</dbReference>
<dbReference type="OrthoDB" id="295274at2759"/>
<evidence type="ECO:0000256" key="4">
    <source>
        <dbReference type="ARBA" id="ARBA00023242"/>
    </source>
</evidence>
<feature type="region of interest" description="Disordered" evidence="5">
    <location>
        <begin position="117"/>
        <end position="205"/>
    </location>
</feature>
<evidence type="ECO:0000313" key="8">
    <source>
        <dbReference type="Proteomes" id="UP000070121"/>
    </source>
</evidence>
<gene>
    <name evidence="7" type="ORF">CSAL01_06842</name>
</gene>
<comment type="subcellular location">
    <subcellularLocation>
        <location evidence="1">Nucleus</location>
    </subcellularLocation>
</comment>
<keyword evidence="3" id="KW-0804">Transcription</keyword>
<feature type="region of interest" description="Disordered" evidence="5">
    <location>
        <begin position="307"/>
        <end position="329"/>
    </location>
</feature>
<dbReference type="STRING" id="1209931.A0A135URN3"/>
<dbReference type="InterPro" id="IPR051027">
    <property type="entry name" value="bZIP_transcription_factors"/>
</dbReference>
<feature type="compositionally biased region" description="Low complexity" evidence="5">
    <location>
        <begin position="121"/>
        <end position="131"/>
    </location>
</feature>
<evidence type="ECO:0000259" key="6">
    <source>
        <dbReference type="PROSITE" id="PS50217"/>
    </source>
</evidence>
<evidence type="ECO:0000313" key="7">
    <source>
        <dbReference type="EMBL" id="KXH63049.1"/>
    </source>
</evidence>
<dbReference type="Gene3D" id="1.20.5.170">
    <property type="match status" value="1"/>
</dbReference>
<feature type="compositionally biased region" description="Basic and acidic residues" evidence="5">
    <location>
        <begin position="187"/>
        <end position="205"/>
    </location>
</feature>
<evidence type="ECO:0000256" key="1">
    <source>
        <dbReference type="ARBA" id="ARBA00004123"/>
    </source>
</evidence>
<dbReference type="Pfam" id="PF00170">
    <property type="entry name" value="bZIP_1"/>
    <property type="match status" value="1"/>
</dbReference>
<evidence type="ECO:0000256" key="2">
    <source>
        <dbReference type="ARBA" id="ARBA00023015"/>
    </source>
</evidence>
<feature type="compositionally biased region" description="Low complexity" evidence="5">
    <location>
        <begin position="67"/>
        <end position="79"/>
    </location>
</feature>
<feature type="region of interest" description="Disordered" evidence="5">
    <location>
        <begin position="27"/>
        <end position="91"/>
    </location>
</feature>
<evidence type="ECO:0000256" key="3">
    <source>
        <dbReference type="ARBA" id="ARBA00023163"/>
    </source>
</evidence>
<accession>A0A135URN3</accession>
<keyword evidence="8" id="KW-1185">Reference proteome</keyword>
<dbReference type="PANTHER" id="PTHR19304">
    <property type="entry name" value="CYCLIC-AMP RESPONSE ELEMENT BINDING PROTEIN"/>
    <property type="match status" value="1"/>
</dbReference>
<protein>
    <submittedName>
        <fullName evidence="7">BZIP transcription factor</fullName>
    </submittedName>
</protein>
<organism evidence="7 8">
    <name type="scientific">Colletotrichum salicis</name>
    <dbReference type="NCBI Taxonomy" id="1209931"/>
    <lineage>
        <taxon>Eukaryota</taxon>
        <taxon>Fungi</taxon>
        <taxon>Dikarya</taxon>
        <taxon>Ascomycota</taxon>
        <taxon>Pezizomycotina</taxon>
        <taxon>Sordariomycetes</taxon>
        <taxon>Hypocreomycetidae</taxon>
        <taxon>Glomerellales</taxon>
        <taxon>Glomerellaceae</taxon>
        <taxon>Colletotrichum</taxon>
        <taxon>Colletotrichum acutatum species complex</taxon>
    </lineage>
</organism>
<dbReference type="Proteomes" id="UP000070121">
    <property type="component" value="Unassembled WGS sequence"/>
</dbReference>
<dbReference type="CDD" id="cd14687">
    <property type="entry name" value="bZIP_ATF2"/>
    <property type="match status" value="1"/>
</dbReference>